<comment type="caution">
    <text evidence="1">The sequence shown here is derived from an EMBL/GenBank/DDBJ whole genome shotgun (WGS) entry which is preliminary data.</text>
</comment>
<evidence type="ECO:0000313" key="2">
    <source>
        <dbReference type="Proteomes" id="UP000094527"/>
    </source>
</evidence>
<accession>A0A1D2MEW7</accession>
<dbReference type="Proteomes" id="UP000094527">
    <property type="component" value="Unassembled WGS sequence"/>
</dbReference>
<dbReference type="EMBL" id="LJIJ01001546">
    <property type="protein sequence ID" value="ODM91434.1"/>
    <property type="molecule type" value="Genomic_DNA"/>
</dbReference>
<evidence type="ECO:0000313" key="1">
    <source>
        <dbReference type="EMBL" id="ODM91434.1"/>
    </source>
</evidence>
<proteinExistence type="predicted"/>
<organism evidence="1 2">
    <name type="scientific">Orchesella cincta</name>
    <name type="common">Springtail</name>
    <name type="synonym">Podura cincta</name>
    <dbReference type="NCBI Taxonomy" id="48709"/>
    <lineage>
        <taxon>Eukaryota</taxon>
        <taxon>Metazoa</taxon>
        <taxon>Ecdysozoa</taxon>
        <taxon>Arthropoda</taxon>
        <taxon>Hexapoda</taxon>
        <taxon>Collembola</taxon>
        <taxon>Entomobryomorpha</taxon>
        <taxon>Entomobryoidea</taxon>
        <taxon>Orchesellidae</taxon>
        <taxon>Orchesellinae</taxon>
        <taxon>Orchesella</taxon>
    </lineage>
</organism>
<name>A0A1D2MEW7_ORCCI</name>
<keyword evidence="2" id="KW-1185">Reference proteome</keyword>
<dbReference type="AlphaFoldDB" id="A0A1D2MEW7"/>
<sequence length="159" mass="17866">MQFILAVIINLQQNGYKCGRHLPTNITISIQFLFKAVWKPNQAKMKSFLIHAIVTFMLFEIPQQSDAQQACPPLVNPFEVTCDVRVTSTLRPPGSMFPPNIIPDDELITCITDCRICHGDQLDERNKPACIVNGQCTCLNYNAGTFRPTEYPPTLPSPE</sequence>
<protein>
    <submittedName>
        <fullName evidence="1">Uncharacterized protein</fullName>
    </submittedName>
</protein>
<gene>
    <name evidence="1" type="ORF">Ocin01_15246</name>
</gene>
<reference evidence="1 2" key="1">
    <citation type="journal article" date="2016" name="Genome Biol. Evol.">
        <title>Gene Family Evolution Reflects Adaptation to Soil Environmental Stressors in the Genome of the Collembolan Orchesella cincta.</title>
        <authorList>
            <person name="Faddeeva-Vakhrusheva A."/>
            <person name="Derks M.F."/>
            <person name="Anvar S.Y."/>
            <person name="Agamennone V."/>
            <person name="Suring W."/>
            <person name="Smit S."/>
            <person name="van Straalen N.M."/>
            <person name="Roelofs D."/>
        </authorList>
    </citation>
    <scope>NUCLEOTIDE SEQUENCE [LARGE SCALE GENOMIC DNA]</scope>
    <source>
        <tissue evidence="1">Mixed pool</tissue>
    </source>
</reference>